<dbReference type="KEGG" id="sfu:Sfum_0453"/>
<dbReference type="SUPFAM" id="SSF53474">
    <property type="entry name" value="alpha/beta-Hydrolases"/>
    <property type="match status" value="1"/>
</dbReference>
<reference evidence="3 4" key="1">
    <citation type="submission" date="2006-10" db="EMBL/GenBank/DDBJ databases">
        <title>Complete sequence of Syntrophobacter fumaroxidans MPOB.</title>
        <authorList>
            <consortium name="US DOE Joint Genome Institute"/>
            <person name="Copeland A."/>
            <person name="Lucas S."/>
            <person name="Lapidus A."/>
            <person name="Barry K."/>
            <person name="Detter J.C."/>
            <person name="Glavina del Rio T."/>
            <person name="Hammon N."/>
            <person name="Israni S."/>
            <person name="Pitluck S."/>
            <person name="Goltsman E.G."/>
            <person name="Martinez M."/>
            <person name="Schmutz J."/>
            <person name="Larimer F."/>
            <person name="Land M."/>
            <person name="Hauser L."/>
            <person name="Kyrpides N."/>
            <person name="Kim E."/>
            <person name="Boone D.R."/>
            <person name="Brockman F."/>
            <person name="Culley D."/>
            <person name="Ferry J."/>
            <person name="Gunsalus R."/>
            <person name="McInerney M.J."/>
            <person name="Morrison M."/>
            <person name="Plugge C."/>
            <person name="Rohlin L."/>
            <person name="Scholten J."/>
            <person name="Sieber J."/>
            <person name="Stams A.J.M."/>
            <person name="Worm P."/>
            <person name="Henstra A.M."/>
            <person name="Richardson P."/>
        </authorList>
    </citation>
    <scope>NUCLEOTIDE SEQUENCE [LARGE SCALE GENOMIC DNA]</scope>
    <source>
        <strain evidence="4">DSM 10017 / MPOB</strain>
    </source>
</reference>
<keyword evidence="1" id="KW-0378">Hydrolase</keyword>
<evidence type="ECO:0000256" key="1">
    <source>
        <dbReference type="ARBA" id="ARBA00022801"/>
    </source>
</evidence>
<dbReference type="STRING" id="335543.Sfum_0453"/>
<dbReference type="AlphaFoldDB" id="A0LFF1"/>
<evidence type="ECO:0000313" key="3">
    <source>
        <dbReference type="EMBL" id="ABK16153.1"/>
    </source>
</evidence>
<proteinExistence type="predicted"/>
<keyword evidence="4" id="KW-1185">Reference proteome</keyword>
<accession>A0LFF1</accession>
<organism evidence="3 4">
    <name type="scientific">Syntrophobacter fumaroxidans (strain DSM 10017 / MPOB)</name>
    <dbReference type="NCBI Taxonomy" id="335543"/>
    <lineage>
        <taxon>Bacteria</taxon>
        <taxon>Pseudomonadati</taxon>
        <taxon>Thermodesulfobacteriota</taxon>
        <taxon>Syntrophobacteria</taxon>
        <taxon>Syntrophobacterales</taxon>
        <taxon>Syntrophobacteraceae</taxon>
        <taxon>Syntrophobacter</taxon>
    </lineage>
</organism>
<dbReference type="GO" id="GO:0004553">
    <property type="term" value="F:hydrolase activity, hydrolyzing O-glycosyl compounds"/>
    <property type="evidence" value="ECO:0007669"/>
    <property type="project" value="TreeGrafter"/>
</dbReference>
<protein>
    <recommendedName>
        <fullName evidence="2">Serine aminopeptidase S33 domain-containing protein</fullName>
    </recommendedName>
</protein>
<dbReference type="InterPro" id="IPR022742">
    <property type="entry name" value="Hydrolase_4"/>
</dbReference>
<dbReference type="HOGENOM" id="CLU_1160639_0_0_7"/>
<dbReference type="InterPro" id="IPR029058">
    <property type="entry name" value="AB_hydrolase_fold"/>
</dbReference>
<dbReference type="PANTHER" id="PTHR16138:SF7">
    <property type="entry name" value="PALMITOYL-PROTEIN THIOESTERASE ABHD10, MITOCHONDRIAL"/>
    <property type="match status" value="1"/>
</dbReference>
<gene>
    <name evidence="3" type="ordered locus">Sfum_0453</name>
</gene>
<evidence type="ECO:0000313" key="4">
    <source>
        <dbReference type="Proteomes" id="UP000001784"/>
    </source>
</evidence>
<feature type="domain" description="Serine aminopeptidase S33" evidence="2">
    <location>
        <begin position="28"/>
        <end position="140"/>
    </location>
</feature>
<dbReference type="RefSeq" id="WP_011697326.1">
    <property type="nucleotide sequence ID" value="NC_008554.1"/>
</dbReference>
<dbReference type="EMBL" id="CP000478">
    <property type="protein sequence ID" value="ABK16153.1"/>
    <property type="molecule type" value="Genomic_DNA"/>
</dbReference>
<dbReference type="InterPro" id="IPR052382">
    <property type="entry name" value="ABHD10_acyl-thioesterase"/>
</dbReference>
<dbReference type="eggNOG" id="COG1073">
    <property type="taxonomic scope" value="Bacteria"/>
</dbReference>
<dbReference type="Proteomes" id="UP000001784">
    <property type="component" value="Chromosome"/>
</dbReference>
<dbReference type="PANTHER" id="PTHR16138">
    <property type="entry name" value="MYCOPHENOLIC ACID ACYL-GLUCURONIDE ESTERASE, MITOCHONDRIAL"/>
    <property type="match status" value="1"/>
</dbReference>
<dbReference type="Pfam" id="PF12146">
    <property type="entry name" value="Hydrolase_4"/>
    <property type="match status" value="1"/>
</dbReference>
<sequence length="239" mass="26292">MSPVSRVMIPVGAGALACEIHLPDKLPSPAVVCCHGLLSSKDSTKYLSIAEELRAVGIAAVRFDFSGAGECTAPLGPNLLESWLRDLDAVLGYVRARTWMAGPLGLLGSSMGGYVSLLMRDSGRHPVNALVCWSTPFRLERIRAALEDGDELAHVFPAGFKLGHPQTLASLGPIPGILVIHGQEDDLVHWEQATDIYRRLGEPRNLVLLRTAEHRILDPEWRRLALRLSVDWFRERFST</sequence>
<dbReference type="PROSITE" id="PS51257">
    <property type="entry name" value="PROKAR_LIPOPROTEIN"/>
    <property type="match status" value="1"/>
</dbReference>
<dbReference type="Gene3D" id="3.40.50.1820">
    <property type="entry name" value="alpha/beta hydrolase"/>
    <property type="match status" value="1"/>
</dbReference>
<name>A0LFF1_SYNFM</name>
<evidence type="ECO:0000259" key="2">
    <source>
        <dbReference type="Pfam" id="PF12146"/>
    </source>
</evidence>
<dbReference type="InParanoid" id="A0LFF1"/>